<keyword evidence="4 8" id="KW-0106">Calcium</keyword>
<feature type="compositionally biased region" description="Pro residues" evidence="9">
    <location>
        <begin position="886"/>
        <end position="896"/>
    </location>
</feature>
<dbReference type="GO" id="GO:0007156">
    <property type="term" value="P:homophilic cell adhesion via plasma membrane adhesion molecules"/>
    <property type="evidence" value="ECO:0007669"/>
    <property type="project" value="InterPro"/>
</dbReference>
<proteinExistence type="predicted"/>
<reference evidence="13" key="1">
    <citation type="submission" date="2020-11" db="EMBL/GenBank/DDBJ databases">
        <authorList>
            <person name="Tran Van P."/>
        </authorList>
    </citation>
    <scope>NUCLEOTIDE SEQUENCE</scope>
</reference>
<dbReference type="OrthoDB" id="6250271at2759"/>
<evidence type="ECO:0000256" key="2">
    <source>
        <dbReference type="ARBA" id="ARBA00022692"/>
    </source>
</evidence>
<feature type="signal peptide" evidence="11">
    <location>
        <begin position="1"/>
        <end position="32"/>
    </location>
</feature>
<dbReference type="EMBL" id="CAJPEV010000953">
    <property type="protein sequence ID" value="CAG0889742.1"/>
    <property type="molecule type" value="Genomic_DNA"/>
</dbReference>
<gene>
    <name evidence="13" type="ORF">DSTB1V02_LOCUS5659</name>
</gene>
<keyword evidence="14" id="KW-1185">Reference proteome</keyword>
<dbReference type="PANTHER" id="PTHR24028:SF146">
    <property type="entry name" value="CADHERIN 96CB, ISOFORM D-RELATED"/>
    <property type="match status" value="1"/>
</dbReference>
<evidence type="ECO:0000256" key="9">
    <source>
        <dbReference type="SAM" id="MobiDB-lite"/>
    </source>
</evidence>
<keyword evidence="2 10" id="KW-0812">Transmembrane</keyword>
<dbReference type="GO" id="GO:0005886">
    <property type="term" value="C:plasma membrane"/>
    <property type="evidence" value="ECO:0007669"/>
    <property type="project" value="InterPro"/>
</dbReference>
<comment type="subcellular location">
    <subcellularLocation>
        <location evidence="1">Membrane</location>
        <topology evidence="1">Single-pass membrane protein</topology>
    </subcellularLocation>
</comment>
<evidence type="ECO:0000256" key="5">
    <source>
        <dbReference type="ARBA" id="ARBA00022989"/>
    </source>
</evidence>
<feature type="domain" description="Cadherin" evidence="12">
    <location>
        <begin position="230"/>
        <end position="347"/>
    </location>
</feature>
<keyword evidence="7" id="KW-0325">Glycoprotein</keyword>
<dbReference type="SMART" id="SM00112">
    <property type="entry name" value="CA"/>
    <property type="match status" value="5"/>
</dbReference>
<evidence type="ECO:0000256" key="8">
    <source>
        <dbReference type="PROSITE-ProRule" id="PRU00043"/>
    </source>
</evidence>
<feature type="domain" description="Cadherin" evidence="12">
    <location>
        <begin position="566"/>
        <end position="670"/>
    </location>
</feature>
<dbReference type="Gene3D" id="2.60.40.60">
    <property type="entry name" value="Cadherins"/>
    <property type="match status" value="5"/>
</dbReference>
<dbReference type="FunFam" id="2.60.40.60:FF:000104">
    <property type="entry name" value="cadherin-23 isoform X1"/>
    <property type="match status" value="1"/>
</dbReference>
<keyword evidence="11" id="KW-0732">Signal</keyword>
<dbReference type="PROSITE" id="PS00232">
    <property type="entry name" value="CADHERIN_1"/>
    <property type="match status" value="1"/>
</dbReference>
<evidence type="ECO:0000256" key="11">
    <source>
        <dbReference type="SAM" id="SignalP"/>
    </source>
</evidence>
<feature type="domain" description="Cadherin" evidence="12">
    <location>
        <begin position="455"/>
        <end position="554"/>
    </location>
</feature>
<evidence type="ECO:0000256" key="1">
    <source>
        <dbReference type="ARBA" id="ARBA00004167"/>
    </source>
</evidence>
<evidence type="ECO:0000256" key="3">
    <source>
        <dbReference type="ARBA" id="ARBA00022737"/>
    </source>
</evidence>
<feature type="compositionally biased region" description="Basic and acidic residues" evidence="9">
    <location>
        <begin position="812"/>
        <end position="827"/>
    </location>
</feature>
<evidence type="ECO:0000256" key="7">
    <source>
        <dbReference type="ARBA" id="ARBA00023180"/>
    </source>
</evidence>
<dbReference type="PROSITE" id="PS50268">
    <property type="entry name" value="CADHERIN_2"/>
    <property type="match status" value="4"/>
</dbReference>
<dbReference type="CDD" id="cd11304">
    <property type="entry name" value="Cadherin_repeat"/>
    <property type="match status" value="4"/>
</dbReference>
<dbReference type="PRINTS" id="PR00205">
    <property type="entry name" value="CADHERIN"/>
</dbReference>
<feature type="region of interest" description="Disordered" evidence="9">
    <location>
        <begin position="129"/>
        <end position="208"/>
    </location>
</feature>
<accession>A0A7R8XEM8</accession>
<dbReference type="InterPro" id="IPR015919">
    <property type="entry name" value="Cadherin-like_sf"/>
</dbReference>
<feature type="compositionally biased region" description="Polar residues" evidence="9">
    <location>
        <begin position="864"/>
        <end position="873"/>
    </location>
</feature>
<dbReference type="EMBL" id="LR900470">
    <property type="protein sequence ID" value="CAD7245793.1"/>
    <property type="molecule type" value="Genomic_DNA"/>
</dbReference>
<feature type="compositionally biased region" description="Polar residues" evidence="9">
    <location>
        <begin position="845"/>
        <end position="856"/>
    </location>
</feature>
<keyword evidence="6 10" id="KW-0472">Membrane</keyword>
<sequence length="962" mass="104881">MDKDDPFRSPSILPAFLLLCLLPASFHQPVSAKTEQGTQHAREEPDVWKRYSSKRVRKVGSKERKSRRPIAPSFGLVPRSVGFLRSGLSASETGRDLGGARDGVVRDGVVVLRSASRAKKTLCVHRQRVKSVRTGPGAEEKEGPDFIRKEESFAVSKPKETRSHDPRSSSSRPVPRILGFGPTRSHARVAAVQSNRNRSESTRKSGFKMLGNDDGRCYLSTGGGSVTLLVQESVEPGQEVGSVDVVGEPDRDIRLSLIQGQEHVDIVPGTKILRLKHPLDREGEEGPPSLNLGVECVRIGTNYPVSFSPVDSRPVAVAGSERPDGFQAVVIPVYVKVLDDNDNAPEFVGAPYTVNVSELTVPGSTILTVRSRDKDQDGPHSTVQYAIVQGLHSDLVEFVPGPSGGLRLRERLDHEKLSRFTVGIRALDQGQPVRHSESSITVIVLDGDDQNPKFHHPKYTAKLPEPPKKGLLLAVEPRGISAYDQDVGLNVPLLYSLDADEEESKYFWMDPYTGKVRVKEDIPDSALRQPLTLLIKATQSDNPDRTAVSTLTVSRDGLFLERLEFLQEVFSAVVMESIPVPSTIIRLATNHIADKSLMFTFESAPEERGNIDWLKSFAVNSQHDLVLRKPLDYEQRNRFLFRVLASNGITNASAWINVTVLNVNDHDPEFDAPEYGFVVTSNAPRPGIRVGGVKVKDRDAGDRISLHLRGPHARSFSVEEDGSVYLRNMAVLNVSTAHFVVIARDSGSPPRQASVPVSVRFPSGLVSGLGWGWGVGEDASSWLLIAMGILLGILFFTVIALILYISKSRSAEEGSEDERRGGKKRGENGLGNRVGPAPLIPAFNVSLQTPSTSPSPFNRIPSAYSGTSRNGTVRNPLALGIGRGPTPQPQPQPQPHPGFSRTPSTTSSHLARGPKVSSRLASSDVSHAEAEGMRIRVQRPLDPSVSATPAPSPEKPPLTVYF</sequence>
<name>A0A7R8XEM8_9CRUS</name>
<evidence type="ECO:0000256" key="10">
    <source>
        <dbReference type="SAM" id="Phobius"/>
    </source>
</evidence>
<feature type="domain" description="Cadherin" evidence="12">
    <location>
        <begin position="348"/>
        <end position="454"/>
    </location>
</feature>
<feature type="transmembrane region" description="Helical" evidence="10">
    <location>
        <begin position="782"/>
        <end position="805"/>
    </location>
</feature>
<organism evidence="13">
    <name type="scientific">Darwinula stevensoni</name>
    <dbReference type="NCBI Taxonomy" id="69355"/>
    <lineage>
        <taxon>Eukaryota</taxon>
        <taxon>Metazoa</taxon>
        <taxon>Ecdysozoa</taxon>
        <taxon>Arthropoda</taxon>
        <taxon>Crustacea</taxon>
        <taxon>Oligostraca</taxon>
        <taxon>Ostracoda</taxon>
        <taxon>Podocopa</taxon>
        <taxon>Podocopida</taxon>
        <taxon>Darwinulocopina</taxon>
        <taxon>Darwinuloidea</taxon>
        <taxon>Darwinulidae</taxon>
        <taxon>Darwinula</taxon>
    </lineage>
</organism>
<evidence type="ECO:0000313" key="14">
    <source>
        <dbReference type="Proteomes" id="UP000677054"/>
    </source>
</evidence>
<evidence type="ECO:0000259" key="12">
    <source>
        <dbReference type="PROSITE" id="PS50268"/>
    </source>
</evidence>
<evidence type="ECO:0000313" key="13">
    <source>
        <dbReference type="EMBL" id="CAD7245793.1"/>
    </source>
</evidence>
<feature type="region of interest" description="Disordered" evidence="9">
    <location>
        <begin position="812"/>
        <end position="962"/>
    </location>
</feature>
<dbReference type="InterPro" id="IPR002126">
    <property type="entry name" value="Cadherin-like_dom"/>
</dbReference>
<keyword evidence="3" id="KW-0677">Repeat</keyword>
<dbReference type="Pfam" id="PF00028">
    <property type="entry name" value="Cadherin"/>
    <property type="match status" value="1"/>
</dbReference>
<evidence type="ECO:0000256" key="6">
    <source>
        <dbReference type="ARBA" id="ARBA00023136"/>
    </source>
</evidence>
<dbReference type="SUPFAM" id="SSF49313">
    <property type="entry name" value="Cadherin-like"/>
    <property type="match status" value="4"/>
</dbReference>
<dbReference type="AlphaFoldDB" id="A0A7R8XEM8"/>
<dbReference type="InterPro" id="IPR020894">
    <property type="entry name" value="Cadherin_CS"/>
</dbReference>
<feature type="compositionally biased region" description="Basic and acidic residues" evidence="9">
    <location>
        <begin position="138"/>
        <end position="167"/>
    </location>
</feature>
<keyword evidence="5 10" id="KW-1133">Transmembrane helix</keyword>
<protein>
    <recommendedName>
        <fullName evidence="12">Cadherin domain-containing protein</fullName>
    </recommendedName>
</protein>
<evidence type="ECO:0000256" key="4">
    <source>
        <dbReference type="ARBA" id="ARBA00022837"/>
    </source>
</evidence>
<dbReference type="GO" id="GO:0005509">
    <property type="term" value="F:calcium ion binding"/>
    <property type="evidence" value="ECO:0007669"/>
    <property type="project" value="UniProtKB-UniRule"/>
</dbReference>
<dbReference type="PANTHER" id="PTHR24028">
    <property type="entry name" value="CADHERIN-87A"/>
    <property type="match status" value="1"/>
</dbReference>
<dbReference type="InterPro" id="IPR050174">
    <property type="entry name" value="Protocadherin/Cadherin-CA"/>
</dbReference>
<feature type="chain" id="PRO_5036402516" description="Cadherin domain-containing protein" evidence="11">
    <location>
        <begin position="33"/>
        <end position="962"/>
    </location>
</feature>
<dbReference type="Proteomes" id="UP000677054">
    <property type="component" value="Unassembled WGS sequence"/>
</dbReference>